<sequence length="86" mass="10039">MRRGEEPLAWQAFHPPPSTSFLCFHPQLFLLDTPLVCFGLDMPFVPVLFILKWAELNWTERKVTHSAVRLLFDVLRLVDMELSILT</sequence>
<comment type="caution">
    <text evidence="1">The sequence shown here is derived from an EMBL/GenBank/DDBJ whole genome shotgun (WGS) entry which is preliminary data.</text>
</comment>
<accession>A0A9W4XNX0</accession>
<reference evidence="1" key="1">
    <citation type="submission" date="2023-01" db="EMBL/GenBank/DDBJ databases">
        <authorList>
            <person name="Van Ghelder C."/>
            <person name="Rancurel C."/>
        </authorList>
    </citation>
    <scope>NUCLEOTIDE SEQUENCE</scope>
    <source>
        <strain evidence="1">CNCM I-4278</strain>
    </source>
</reference>
<protein>
    <submittedName>
        <fullName evidence="1">Uncharacterized protein</fullName>
    </submittedName>
</protein>
<organism evidence="1 2">
    <name type="scientific">Periconia digitata</name>
    <dbReference type="NCBI Taxonomy" id="1303443"/>
    <lineage>
        <taxon>Eukaryota</taxon>
        <taxon>Fungi</taxon>
        <taxon>Dikarya</taxon>
        <taxon>Ascomycota</taxon>
        <taxon>Pezizomycotina</taxon>
        <taxon>Dothideomycetes</taxon>
        <taxon>Pleosporomycetidae</taxon>
        <taxon>Pleosporales</taxon>
        <taxon>Massarineae</taxon>
        <taxon>Periconiaceae</taxon>
        <taxon>Periconia</taxon>
    </lineage>
</organism>
<keyword evidence="2" id="KW-1185">Reference proteome</keyword>
<gene>
    <name evidence="1" type="ORF">PDIGIT_LOCUS11501</name>
</gene>
<evidence type="ECO:0000313" key="2">
    <source>
        <dbReference type="Proteomes" id="UP001152607"/>
    </source>
</evidence>
<name>A0A9W4XNX0_9PLEO</name>
<proteinExistence type="predicted"/>
<dbReference type="AlphaFoldDB" id="A0A9W4XNX0"/>
<dbReference type="Proteomes" id="UP001152607">
    <property type="component" value="Unassembled WGS sequence"/>
</dbReference>
<evidence type="ECO:0000313" key="1">
    <source>
        <dbReference type="EMBL" id="CAI6338373.1"/>
    </source>
</evidence>
<dbReference type="EMBL" id="CAOQHR010000008">
    <property type="protein sequence ID" value="CAI6338373.1"/>
    <property type="molecule type" value="Genomic_DNA"/>
</dbReference>